<organism evidence="4 5">
    <name type="scientific">[Clostridium] ammoniilyticum</name>
    <dbReference type="NCBI Taxonomy" id="2981784"/>
    <lineage>
        <taxon>Bacteria</taxon>
        <taxon>Bacillati</taxon>
        <taxon>Bacillota</taxon>
        <taxon>Erysipelotrichia</taxon>
        <taxon>Erysipelotrichales</taxon>
        <taxon>Coprobacillaceae</taxon>
        <taxon>Faecalibacillus</taxon>
    </lineage>
</organism>
<feature type="domain" description="Flavodoxin-like fold" evidence="3">
    <location>
        <begin position="22"/>
        <end position="115"/>
    </location>
</feature>
<dbReference type="InterPro" id="IPR051796">
    <property type="entry name" value="ISF_SsuE-like"/>
</dbReference>
<dbReference type="SUPFAM" id="SSF52218">
    <property type="entry name" value="Flavoproteins"/>
    <property type="match status" value="1"/>
</dbReference>
<dbReference type="EMBL" id="JAOQJR010000011">
    <property type="protein sequence ID" value="MCU6739047.1"/>
    <property type="molecule type" value="Genomic_DNA"/>
</dbReference>
<dbReference type="Gene3D" id="3.40.50.360">
    <property type="match status" value="1"/>
</dbReference>
<keyword evidence="1" id="KW-0285">Flavoprotein</keyword>
<gene>
    <name evidence="4" type="ORF">OCV55_10270</name>
</gene>
<protein>
    <submittedName>
        <fullName evidence="4">Flavodoxin family protein</fullName>
    </submittedName>
</protein>
<evidence type="ECO:0000256" key="2">
    <source>
        <dbReference type="ARBA" id="ARBA00022643"/>
    </source>
</evidence>
<proteinExistence type="predicted"/>
<dbReference type="Pfam" id="PF02525">
    <property type="entry name" value="Flavodoxin_2"/>
    <property type="match status" value="1"/>
</dbReference>
<dbReference type="Proteomes" id="UP001208364">
    <property type="component" value="Unassembled WGS sequence"/>
</dbReference>
<dbReference type="PANTHER" id="PTHR43278:SF2">
    <property type="entry name" value="IRON-SULFUR FLAVOPROTEIN"/>
    <property type="match status" value="1"/>
</dbReference>
<sequence length="136" mass="15403">MNIKPCLGCVTCGYEEPCVQKDDNEVIKKALLSSDMLVLATPLYYYGMSTQLKTVIDRFCSYNYSLTGKHLKSVLLTVAWNQDDWTFEALVSHYKTLVRYLELEDQGGVLGYGCGNVSMTKHSKYPQEAYQLGYSL</sequence>
<dbReference type="PANTHER" id="PTHR43278">
    <property type="entry name" value="NAD(P)H-DEPENDENT FMN-CONTAINING OXIDOREDUCTASE YWQN-RELATED"/>
    <property type="match status" value="1"/>
</dbReference>
<name>A0ABT2SW40_9FIRM</name>
<reference evidence="4 5" key="1">
    <citation type="journal article" date="2021" name="ISME Commun">
        <title>Automated analysis of genomic sequences facilitates high-throughput and comprehensive description of bacteria.</title>
        <authorList>
            <person name="Hitch T.C.A."/>
        </authorList>
    </citation>
    <scope>NUCLEOTIDE SEQUENCE [LARGE SCALE GENOMIC DNA]</scope>
    <source>
        <strain evidence="4 5">H4_15</strain>
    </source>
</reference>
<evidence type="ECO:0000256" key="1">
    <source>
        <dbReference type="ARBA" id="ARBA00022630"/>
    </source>
</evidence>
<evidence type="ECO:0000313" key="5">
    <source>
        <dbReference type="Proteomes" id="UP001208364"/>
    </source>
</evidence>
<comment type="caution">
    <text evidence="4">The sequence shown here is derived from an EMBL/GenBank/DDBJ whole genome shotgun (WGS) entry which is preliminary data.</text>
</comment>
<evidence type="ECO:0000313" key="4">
    <source>
        <dbReference type="EMBL" id="MCU6739047.1"/>
    </source>
</evidence>
<keyword evidence="2" id="KW-0288">FMN</keyword>
<accession>A0ABT2SW40</accession>
<keyword evidence="5" id="KW-1185">Reference proteome</keyword>
<dbReference type="InterPro" id="IPR029039">
    <property type="entry name" value="Flavoprotein-like_sf"/>
</dbReference>
<evidence type="ECO:0000259" key="3">
    <source>
        <dbReference type="Pfam" id="PF02525"/>
    </source>
</evidence>
<dbReference type="RefSeq" id="WP_267309906.1">
    <property type="nucleotide sequence ID" value="NZ_JAOQJR010000011.1"/>
</dbReference>
<dbReference type="InterPro" id="IPR003680">
    <property type="entry name" value="Flavodoxin_fold"/>
</dbReference>